<keyword evidence="5" id="KW-1185">Reference proteome</keyword>
<dbReference type="EMBL" id="CATVXE010000001">
    <property type="protein sequence ID" value="CAJ0678968.1"/>
    <property type="molecule type" value="Genomic_DNA"/>
</dbReference>
<dbReference type="EMBL" id="CAUDKV010000007">
    <property type="protein sequence ID" value="CAJ0867812.1"/>
    <property type="molecule type" value="Genomic_DNA"/>
</dbReference>
<dbReference type="SUPFAM" id="SSF53041">
    <property type="entry name" value="Resolvase-like"/>
    <property type="match status" value="1"/>
</dbReference>
<sequence>MYVHSIDRLARNTVDLLRLVESITDERGASIQFVKEGLRFTEDKADHQAELMMTMLGAFTKFERAMNRAASKQWTPFSIPVRS</sequence>
<name>A0AAD2EFX4_9RALS</name>
<evidence type="ECO:0000313" key="5">
    <source>
        <dbReference type="Proteomes" id="UP001190452"/>
    </source>
</evidence>
<dbReference type="PROSITE" id="PS51736">
    <property type="entry name" value="RECOMBINASES_3"/>
    <property type="match status" value="1"/>
</dbReference>
<feature type="domain" description="Resolvase/invertase-type recombinase catalytic" evidence="1">
    <location>
        <begin position="1"/>
        <end position="83"/>
    </location>
</feature>
<dbReference type="InterPro" id="IPR036162">
    <property type="entry name" value="Resolvase-like_N_sf"/>
</dbReference>
<evidence type="ECO:0000313" key="2">
    <source>
        <dbReference type="EMBL" id="CAJ0678968.1"/>
    </source>
</evidence>
<dbReference type="Proteomes" id="UP001190002">
    <property type="component" value="Unassembled WGS sequence"/>
</dbReference>
<dbReference type="GO" id="GO:0003677">
    <property type="term" value="F:DNA binding"/>
    <property type="evidence" value="ECO:0007669"/>
    <property type="project" value="InterPro"/>
</dbReference>
<gene>
    <name evidence="3" type="ORF">R77569_02009</name>
    <name evidence="2" type="ORF">R77591_00059</name>
</gene>
<reference evidence="2 5" key="1">
    <citation type="submission" date="2023-07" db="EMBL/GenBank/DDBJ databases">
        <authorList>
            <person name="Peeters C."/>
        </authorList>
    </citation>
    <scope>NUCLEOTIDE SEQUENCE</scope>
    <source>
        <strain evidence="3 5">R-77569</strain>
        <strain evidence="2">R-77591</strain>
    </source>
</reference>
<evidence type="ECO:0000259" key="1">
    <source>
        <dbReference type="PROSITE" id="PS51736"/>
    </source>
</evidence>
<dbReference type="Pfam" id="PF00239">
    <property type="entry name" value="Resolvase"/>
    <property type="match status" value="1"/>
</dbReference>
<proteinExistence type="predicted"/>
<protein>
    <recommendedName>
        <fullName evidence="1">Resolvase/invertase-type recombinase catalytic domain-containing protein</fullName>
    </recommendedName>
</protein>
<dbReference type="GO" id="GO:0000150">
    <property type="term" value="F:DNA strand exchange activity"/>
    <property type="evidence" value="ECO:0007669"/>
    <property type="project" value="InterPro"/>
</dbReference>
<organism evidence="2 4">
    <name type="scientific">Ralstonia mannitolilytica</name>
    <dbReference type="NCBI Taxonomy" id="105219"/>
    <lineage>
        <taxon>Bacteria</taxon>
        <taxon>Pseudomonadati</taxon>
        <taxon>Pseudomonadota</taxon>
        <taxon>Betaproteobacteria</taxon>
        <taxon>Burkholderiales</taxon>
        <taxon>Burkholderiaceae</taxon>
        <taxon>Ralstonia</taxon>
    </lineage>
</organism>
<evidence type="ECO:0000313" key="3">
    <source>
        <dbReference type="EMBL" id="CAJ0867812.1"/>
    </source>
</evidence>
<comment type="caution">
    <text evidence="2">The sequence shown here is derived from an EMBL/GenBank/DDBJ whole genome shotgun (WGS) entry which is preliminary data.</text>
</comment>
<dbReference type="Gene3D" id="3.40.50.1390">
    <property type="entry name" value="Resolvase, N-terminal catalytic domain"/>
    <property type="match status" value="1"/>
</dbReference>
<dbReference type="AlphaFoldDB" id="A0AAD2EFX4"/>
<accession>A0AAD2EFX4</accession>
<evidence type="ECO:0000313" key="4">
    <source>
        <dbReference type="Proteomes" id="UP001190002"/>
    </source>
</evidence>
<dbReference type="InterPro" id="IPR006119">
    <property type="entry name" value="Resolv_N"/>
</dbReference>
<dbReference type="Proteomes" id="UP001190452">
    <property type="component" value="Unassembled WGS sequence"/>
</dbReference>